<comment type="subcellular location">
    <subcellularLocation>
        <location evidence="1 9">Cell inner membrane</location>
        <topology evidence="1 9">Multi-pass membrane protein</topology>
    </subcellularLocation>
</comment>
<keyword evidence="3" id="KW-1003">Cell membrane</keyword>
<keyword evidence="4 9" id="KW-0997">Cell inner membrane</keyword>
<feature type="transmembrane region" description="Helical" evidence="9">
    <location>
        <begin position="133"/>
        <end position="152"/>
    </location>
</feature>
<evidence type="ECO:0000256" key="7">
    <source>
        <dbReference type="ARBA" id="ARBA00023136"/>
    </source>
</evidence>
<keyword evidence="7 9" id="KW-0472">Membrane</keyword>
<evidence type="ECO:0000256" key="2">
    <source>
        <dbReference type="ARBA" id="ARBA00022448"/>
    </source>
</evidence>
<evidence type="ECO:0000313" key="12">
    <source>
        <dbReference type="Proteomes" id="UP001500074"/>
    </source>
</evidence>
<comment type="function">
    <text evidence="9">Part of the tripartite ATP-independent periplasmic (TRAP) transport system.</text>
</comment>
<dbReference type="InterPro" id="IPR055348">
    <property type="entry name" value="DctQ"/>
</dbReference>
<evidence type="ECO:0000256" key="4">
    <source>
        <dbReference type="ARBA" id="ARBA00022519"/>
    </source>
</evidence>
<feature type="transmembrane region" description="Helical" evidence="9">
    <location>
        <begin position="87"/>
        <end position="108"/>
    </location>
</feature>
<comment type="caution">
    <text evidence="9">Lacks conserved residue(s) required for the propagation of feature annotation.</text>
</comment>
<keyword evidence="2 9" id="KW-0813">Transport</keyword>
<dbReference type="Proteomes" id="UP001500074">
    <property type="component" value="Unassembled WGS sequence"/>
</dbReference>
<dbReference type="EMBL" id="BAABKI010000020">
    <property type="protein sequence ID" value="GAA5175631.1"/>
    <property type="molecule type" value="Genomic_DNA"/>
</dbReference>
<sequence>MLKPALRGWDGLLAVLRWTSMAVLAFMMLTICYDAIMRYLFAAPTSWSLEINSFLLVYLAVVGAGEAQRHDAHIRITFFIDKLPGRVKALIALLTGFIGMTFCTILVWRGGLMALQSFEYGERVSSAFGTPMVYPYALLPIGFGALAVQFLIETCRAAYRLVHPAADKETSHA</sequence>
<evidence type="ECO:0000256" key="5">
    <source>
        <dbReference type="ARBA" id="ARBA00022692"/>
    </source>
</evidence>
<comment type="caution">
    <text evidence="11">The sequence shown here is derived from an EMBL/GenBank/DDBJ whole genome shotgun (WGS) entry which is preliminary data.</text>
</comment>
<dbReference type="PANTHER" id="PTHR35011:SF10">
    <property type="entry name" value="TRAP TRANSPORTER SMALL PERMEASE PROTEIN"/>
    <property type="match status" value="1"/>
</dbReference>
<protein>
    <recommendedName>
        <fullName evidence="9">TRAP transporter small permease protein</fullName>
    </recommendedName>
</protein>
<evidence type="ECO:0000256" key="6">
    <source>
        <dbReference type="ARBA" id="ARBA00022989"/>
    </source>
</evidence>
<comment type="similarity">
    <text evidence="8 9">Belongs to the TRAP transporter small permease family.</text>
</comment>
<evidence type="ECO:0000256" key="9">
    <source>
        <dbReference type="RuleBase" id="RU369079"/>
    </source>
</evidence>
<keyword evidence="6 9" id="KW-1133">Transmembrane helix</keyword>
<evidence type="ECO:0000256" key="3">
    <source>
        <dbReference type="ARBA" id="ARBA00022475"/>
    </source>
</evidence>
<dbReference type="PANTHER" id="PTHR35011">
    <property type="entry name" value="2,3-DIKETO-L-GULONATE TRAP TRANSPORTER SMALL PERMEASE PROTEIN YIAM"/>
    <property type="match status" value="1"/>
</dbReference>
<dbReference type="InterPro" id="IPR007387">
    <property type="entry name" value="TRAP_DctQ"/>
</dbReference>
<dbReference type="RefSeq" id="WP_031382597.1">
    <property type="nucleotide sequence ID" value="NZ_BAABKI010000020.1"/>
</dbReference>
<gene>
    <name evidence="11" type="ORF">GCM10023342_19390</name>
</gene>
<accession>A0ABP9RES3</accession>
<evidence type="ECO:0000256" key="8">
    <source>
        <dbReference type="ARBA" id="ARBA00038436"/>
    </source>
</evidence>
<reference evidence="12" key="1">
    <citation type="journal article" date="2019" name="Int. J. Syst. Evol. Microbiol.">
        <title>The Global Catalogue of Microorganisms (GCM) 10K type strain sequencing project: providing services to taxonomists for standard genome sequencing and annotation.</title>
        <authorList>
            <consortium name="The Broad Institute Genomics Platform"/>
            <consortium name="The Broad Institute Genome Sequencing Center for Infectious Disease"/>
            <person name="Wu L."/>
            <person name="Ma J."/>
        </authorList>
    </citation>
    <scope>NUCLEOTIDE SEQUENCE [LARGE SCALE GENOMIC DNA]</scope>
    <source>
        <strain evidence="12">JCM 18472</strain>
    </source>
</reference>
<organism evidence="11 12">
    <name type="scientific">Modicisalibacter zincidurans</name>
    <dbReference type="NCBI Taxonomy" id="1178777"/>
    <lineage>
        <taxon>Bacteria</taxon>
        <taxon>Pseudomonadati</taxon>
        <taxon>Pseudomonadota</taxon>
        <taxon>Gammaproteobacteria</taxon>
        <taxon>Oceanospirillales</taxon>
        <taxon>Halomonadaceae</taxon>
        <taxon>Modicisalibacter</taxon>
    </lineage>
</organism>
<evidence type="ECO:0000259" key="10">
    <source>
        <dbReference type="Pfam" id="PF04290"/>
    </source>
</evidence>
<feature type="transmembrane region" description="Helical" evidence="9">
    <location>
        <begin position="21"/>
        <end position="41"/>
    </location>
</feature>
<name>A0ABP9RES3_9GAMM</name>
<proteinExistence type="inferred from homology"/>
<keyword evidence="5 9" id="KW-0812">Transmembrane</keyword>
<feature type="domain" description="Tripartite ATP-independent periplasmic transporters DctQ component" evidence="10">
    <location>
        <begin position="27"/>
        <end position="157"/>
    </location>
</feature>
<dbReference type="Pfam" id="PF04290">
    <property type="entry name" value="DctQ"/>
    <property type="match status" value="1"/>
</dbReference>
<comment type="subunit">
    <text evidence="9">The complex comprises the extracytoplasmic solute receptor protein and the two transmembrane proteins.</text>
</comment>
<keyword evidence="12" id="KW-1185">Reference proteome</keyword>
<evidence type="ECO:0000313" key="11">
    <source>
        <dbReference type="EMBL" id="GAA5175631.1"/>
    </source>
</evidence>
<evidence type="ECO:0000256" key="1">
    <source>
        <dbReference type="ARBA" id="ARBA00004429"/>
    </source>
</evidence>